<dbReference type="EMBL" id="JAVRJZ010000001">
    <property type="protein sequence ID" value="KAK2726592.1"/>
    <property type="molecule type" value="Genomic_DNA"/>
</dbReference>
<protein>
    <recommendedName>
        <fullName evidence="1">Ribosomal protein mS38 C-terminal domain-containing protein</fullName>
    </recommendedName>
</protein>
<sequence>MFANPWKIFISQYFRDVSVKGKFVYPVGTSFARAYGSAECQRSKIVEVPPIVLPMGICNTNIIYRKAPSNFPVITNLELPNFRKVKEISSPNVSRGIIGDPSKPFARIEAARMIVIRKRKMRKHKLKKLRKRMKFVFERIRMRREQRKEKVFQGELMSMVRSAEAFDPKTYVSETIKRATYTPKLEDVLPPRPTRRTFEKPNIAFKMPLLYKNSGS</sequence>
<evidence type="ECO:0000313" key="2">
    <source>
        <dbReference type="EMBL" id="KAK2726592.1"/>
    </source>
</evidence>
<dbReference type="Proteomes" id="UP001187531">
    <property type="component" value="Unassembled WGS sequence"/>
</dbReference>
<evidence type="ECO:0000259" key="1">
    <source>
        <dbReference type="SMART" id="SM01155"/>
    </source>
</evidence>
<dbReference type="AlphaFoldDB" id="A0AA88IRZ9"/>
<feature type="domain" description="Ribosomal protein mS38 C-terminal" evidence="1">
    <location>
        <begin position="109"/>
        <end position="142"/>
    </location>
</feature>
<evidence type="ECO:0000313" key="3">
    <source>
        <dbReference type="Proteomes" id="UP001187531"/>
    </source>
</evidence>
<reference evidence="2" key="1">
    <citation type="submission" date="2023-07" db="EMBL/GenBank/DDBJ databases">
        <title>Chromosome-level genome assembly of Artemia franciscana.</title>
        <authorList>
            <person name="Jo E."/>
        </authorList>
    </citation>
    <scope>NUCLEOTIDE SEQUENCE</scope>
    <source>
        <tissue evidence="2">Whole body</tissue>
    </source>
</reference>
<accession>A0AA88IRZ9</accession>
<keyword evidence="3" id="KW-1185">Reference proteome</keyword>
<comment type="caution">
    <text evidence="2">The sequence shown here is derived from an EMBL/GenBank/DDBJ whole genome shotgun (WGS) entry which is preliminary data.</text>
</comment>
<proteinExistence type="predicted"/>
<dbReference type="SMART" id="SM01155">
    <property type="entry name" value="DUF1713"/>
    <property type="match status" value="1"/>
</dbReference>
<gene>
    <name evidence="2" type="ORF">QYM36_007437</name>
</gene>
<organism evidence="2 3">
    <name type="scientific">Artemia franciscana</name>
    <name type="common">Brine shrimp</name>
    <name type="synonym">Artemia sanfranciscana</name>
    <dbReference type="NCBI Taxonomy" id="6661"/>
    <lineage>
        <taxon>Eukaryota</taxon>
        <taxon>Metazoa</taxon>
        <taxon>Ecdysozoa</taxon>
        <taxon>Arthropoda</taxon>
        <taxon>Crustacea</taxon>
        <taxon>Branchiopoda</taxon>
        <taxon>Anostraca</taxon>
        <taxon>Artemiidae</taxon>
        <taxon>Artemia</taxon>
    </lineage>
</organism>
<dbReference type="InterPro" id="IPR013177">
    <property type="entry name" value="Ribosomal_mS38_C"/>
</dbReference>
<name>A0AA88IRZ9_ARTSF</name>